<evidence type="ECO:0000313" key="4">
    <source>
        <dbReference type="Proteomes" id="UP001597343"/>
    </source>
</evidence>
<keyword evidence="2" id="KW-1133">Transmembrane helix</keyword>
<feature type="transmembrane region" description="Helical" evidence="2">
    <location>
        <begin position="6"/>
        <end position="24"/>
    </location>
</feature>
<proteinExistence type="predicted"/>
<dbReference type="RefSeq" id="WP_386047439.1">
    <property type="nucleotide sequence ID" value="NZ_JBHUIO010000008.1"/>
</dbReference>
<feature type="region of interest" description="Disordered" evidence="1">
    <location>
        <begin position="76"/>
        <end position="96"/>
    </location>
</feature>
<accession>A0ABW4ZYX3</accession>
<keyword evidence="2" id="KW-0812">Transmembrane</keyword>
<evidence type="ECO:0000313" key="3">
    <source>
        <dbReference type="EMBL" id="MFD2170995.1"/>
    </source>
</evidence>
<comment type="caution">
    <text evidence="3">The sequence shown here is derived from an EMBL/GenBank/DDBJ whole genome shotgun (WGS) entry which is preliminary data.</text>
</comment>
<gene>
    <name evidence="3" type="ORF">ACFSOY_13465</name>
</gene>
<dbReference type="EMBL" id="JBHUIO010000008">
    <property type="protein sequence ID" value="MFD2170995.1"/>
    <property type="molecule type" value="Genomic_DNA"/>
</dbReference>
<feature type="compositionally biased region" description="Basic and acidic residues" evidence="1">
    <location>
        <begin position="78"/>
        <end position="96"/>
    </location>
</feature>
<dbReference type="Proteomes" id="UP001597343">
    <property type="component" value="Unassembled WGS sequence"/>
</dbReference>
<keyword evidence="2" id="KW-0472">Membrane</keyword>
<keyword evidence="4" id="KW-1185">Reference proteome</keyword>
<name>A0ABW4ZYX3_9BACL</name>
<evidence type="ECO:0008006" key="5">
    <source>
        <dbReference type="Google" id="ProtNLM"/>
    </source>
</evidence>
<protein>
    <recommendedName>
        <fullName evidence="5">DUF2651 domain-containing protein</fullName>
    </recommendedName>
</protein>
<organism evidence="3 4">
    <name type="scientific">Tumebacillus lipolyticus</name>
    <dbReference type="NCBI Taxonomy" id="1280370"/>
    <lineage>
        <taxon>Bacteria</taxon>
        <taxon>Bacillati</taxon>
        <taxon>Bacillota</taxon>
        <taxon>Bacilli</taxon>
        <taxon>Bacillales</taxon>
        <taxon>Alicyclobacillaceae</taxon>
        <taxon>Tumebacillus</taxon>
    </lineage>
</organism>
<feature type="transmembrane region" description="Helical" evidence="2">
    <location>
        <begin position="29"/>
        <end position="45"/>
    </location>
</feature>
<reference evidence="4" key="1">
    <citation type="journal article" date="2019" name="Int. J. Syst. Evol. Microbiol.">
        <title>The Global Catalogue of Microorganisms (GCM) 10K type strain sequencing project: providing services to taxonomists for standard genome sequencing and annotation.</title>
        <authorList>
            <consortium name="The Broad Institute Genomics Platform"/>
            <consortium name="The Broad Institute Genome Sequencing Center for Infectious Disease"/>
            <person name="Wu L."/>
            <person name="Ma J."/>
        </authorList>
    </citation>
    <scope>NUCLEOTIDE SEQUENCE [LARGE SCALE GENOMIC DNA]</scope>
    <source>
        <strain evidence="4">CGMCC 1.13574</strain>
    </source>
</reference>
<sequence>MLANVYFLAILSGMFLIPIVLAWLKRSWLGMLIIGIAMAPITSFFGQYPIFTWALFLPLIPLTLMIFLLVQKIRKKRGTTDDPIHTASDRNHQEHP</sequence>
<evidence type="ECO:0000256" key="2">
    <source>
        <dbReference type="SAM" id="Phobius"/>
    </source>
</evidence>
<evidence type="ECO:0000256" key="1">
    <source>
        <dbReference type="SAM" id="MobiDB-lite"/>
    </source>
</evidence>
<feature type="transmembrane region" description="Helical" evidence="2">
    <location>
        <begin position="51"/>
        <end position="70"/>
    </location>
</feature>